<dbReference type="RefSeq" id="WP_106678182.1">
    <property type="nucleotide sequence ID" value="NZ_JACHWV010000001.1"/>
</dbReference>
<evidence type="ECO:0000313" key="2">
    <source>
        <dbReference type="Proteomes" id="UP000238430"/>
    </source>
</evidence>
<keyword evidence="2" id="KW-1185">Reference proteome</keyword>
<dbReference type="InterPro" id="IPR029033">
    <property type="entry name" value="His_PPase_superfam"/>
</dbReference>
<dbReference type="SUPFAM" id="SSF53254">
    <property type="entry name" value="Phosphoglycerate mutase-like"/>
    <property type="match status" value="1"/>
</dbReference>
<dbReference type="EMBL" id="PXOT01000020">
    <property type="protein sequence ID" value="PSG92189.1"/>
    <property type="molecule type" value="Genomic_DNA"/>
</dbReference>
<protein>
    <submittedName>
        <fullName evidence="1">Phosphoglycerate mutase</fullName>
    </submittedName>
</protein>
<dbReference type="Proteomes" id="UP000238430">
    <property type="component" value="Unassembled WGS sequence"/>
</dbReference>
<accession>A0A2T1NH41</accession>
<dbReference type="InterPro" id="IPR013078">
    <property type="entry name" value="His_Pase_superF_clade-1"/>
</dbReference>
<sequence length="172" mass="19996">MKHFLFLLITLTFFSCQQTSESKEKNAVKNTTYYFIRHAEKDRSDPSNKNPNLTIDGHKRAKKWSDVFKHVTFDKIYSTDYNRTIQTAQPTANKQNIPIQFYKPNDLYSKEFINNTKGKTVLVVGHSNTTPSFVNKVLNEEKYQNINDSVNGNLYIVTIKNQSKTDYLLSIQ</sequence>
<reference evidence="1 2" key="1">
    <citation type="submission" date="2018-03" db="EMBL/GenBank/DDBJ databases">
        <title>Mesoflavibacter sp. HG37 and Mesoflavibacter sp. HG96 sp.nov., two marine bacteria isolated from seawater of Western Pacific Ocean.</title>
        <authorList>
            <person name="Cheng H."/>
            <person name="Wu Y.-H."/>
            <person name="Guo L.-L."/>
            <person name="Xu X.-W."/>
        </authorList>
    </citation>
    <scope>NUCLEOTIDE SEQUENCE [LARGE SCALE GENOMIC DNA]</scope>
    <source>
        <strain evidence="1 2">KCTC 42117</strain>
    </source>
</reference>
<dbReference type="Pfam" id="PF00300">
    <property type="entry name" value="His_Phos_1"/>
    <property type="match status" value="1"/>
</dbReference>
<evidence type="ECO:0000313" key="1">
    <source>
        <dbReference type="EMBL" id="PSG92189.1"/>
    </source>
</evidence>
<dbReference type="PROSITE" id="PS51257">
    <property type="entry name" value="PROKAR_LIPOPROTEIN"/>
    <property type="match status" value="1"/>
</dbReference>
<dbReference type="OrthoDB" id="3296006at2"/>
<comment type="caution">
    <text evidence="1">The sequence shown here is derived from an EMBL/GenBank/DDBJ whole genome shotgun (WGS) entry which is preliminary data.</text>
</comment>
<dbReference type="Gene3D" id="3.40.50.1240">
    <property type="entry name" value="Phosphoglycerate mutase-like"/>
    <property type="match status" value="1"/>
</dbReference>
<organism evidence="1 2">
    <name type="scientific">Mesoflavibacter zeaxanthinifaciens subsp. sabulilitoris</name>
    <dbReference type="NCBI Taxonomy" id="1520893"/>
    <lineage>
        <taxon>Bacteria</taxon>
        <taxon>Pseudomonadati</taxon>
        <taxon>Bacteroidota</taxon>
        <taxon>Flavobacteriia</taxon>
        <taxon>Flavobacteriales</taxon>
        <taxon>Flavobacteriaceae</taxon>
        <taxon>Mesoflavibacter</taxon>
    </lineage>
</organism>
<proteinExistence type="predicted"/>
<gene>
    <name evidence="1" type="ORF">C7H61_06330</name>
</gene>
<dbReference type="CDD" id="cd07067">
    <property type="entry name" value="HP_PGM_like"/>
    <property type="match status" value="1"/>
</dbReference>
<name>A0A2T1NH41_9FLAO</name>
<dbReference type="AlphaFoldDB" id="A0A2T1NH41"/>